<keyword evidence="1" id="KW-0812">Transmembrane</keyword>
<dbReference type="AlphaFoldDB" id="A0A255YPY2"/>
<reference evidence="3 4" key="1">
    <citation type="submission" date="2017-07" db="EMBL/GenBank/DDBJ databases">
        <title>Sandarakinorhabdus cyanobacteriorum sp. nov., a novel bacterium isolated from cyanobacterial aggregates in a eutrophic lake.</title>
        <authorList>
            <person name="Cai H."/>
        </authorList>
    </citation>
    <scope>NUCLEOTIDE SEQUENCE [LARGE SCALE GENOMIC DNA]</scope>
    <source>
        <strain evidence="3 4">TH057</strain>
    </source>
</reference>
<feature type="transmembrane region" description="Helical" evidence="1">
    <location>
        <begin position="58"/>
        <end position="76"/>
    </location>
</feature>
<organism evidence="3 4">
    <name type="scientific">Sandarakinorhabdus cyanobacteriorum</name>
    <dbReference type="NCBI Taxonomy" id="1981098"/>
    <lineage>
        <taxon>Bacteria</taxon>
        <taxon>Pseudomonadati</taxon>
        <taxon>Pseudomonadota</taxon>
        <taxon>Alphaproteobacteria</taxon>
        <taxon>Sphingomonadales</taxon>
        <taxon>Sphingosinicellaceae</taxon>
        <taxon>Sandarakinorhabdus</taxon>
    </lineage>
</organism>
<evidence type="ECO:0000313" key="4">
    <source>
        <dbReference type="Proteomes" id="UP000216991"/>
    </source>
</evidence>
<evidence type="ECO:0000256" key="2">
    <source>
        <dbReference type="SAM" id="SignalP"/>
    </source>
</evidence>
<dbReference type="Proteomes" id="UP000216991">
    <property type="component" value="Unassembled WGS sequence"/>
</dbReference>
<keyword evidence="4" id="KW-1185">Reference proteome</keyword>
<feature type="chain" id="PRO_5013304861" description="VPEID-CTERM sorting domain-containing protein" evidence="2">
    <location>
        <begin position="23"/>
        <end position="88"/>
    </location>
</feature>
<comment type="caution">
    <text evidence="3">The sequence shown here is derived from an EMBL/GenBank/DDBJ whole genome shotgun (WGS) entry which is preliminary data.</text>
</comment>
<sequence length="88" mass="8943">MTMGRWMTMGLVVMVLAMPAAATVMIDQPAQLPSACFAAVDTCEPGQLPPAAPAGTDVPAPLVASFVGVLALALAFGRRGAGLQEVVF</sequence>
<keyword evidence="1" id="KW-0472">Membrane</keyword>
<protein>
    <recommendedName>
        <fullName evidence="5">VPEID-CTERM sorting domain-containing protein</fullName>
    </recommendedName>
</protein>
<keyword evidence="1" id="KW-1133">Transmembrane helix</keyword>
<dbReference type="EMBL" id="NOXT01000087">
    <property type="protein sequence ID" value="OYQ31287.1"/>
    <property type="molecule type" value="Genomic_DNA"/>
</dbReference>
<keyword evidence="2" id="KW-0732">Signal</keyword>
<gene>
    <name evidence="3" type="ORF">CHU93_04385</name>
</gene>
<evidence type="ECO:0000256" key="1">
    <source>
        <dbReference type="SAM" id="Phobius"/>
    </source>
</evidence>
<evidence type="ECO:0008006" key="5">
    <source>
        <dbReference type="Google" id="ProtNLM"/>
    </source>
</evidence>
<proteinExistence type="predicted"/>
<evidence type="ECO:0000313" key="3">
    <source>
        <dbReference type="EMBL" id="OYQ31287.1"/>
    </source>
</evidence>
<accession>A0A255YPY2</accession>
<feature type="signal peptide" evidence="2">
    <location>
        <begin position="1"/>
        <end position="22"/>
    </location>
</feature>
<name>A0A255YPY2_9SPHN</name>